<dbReference type="Proteomes" id="UP000092583">
    <property type="component" value="Unassembled WGS sequence"/>
</dbReference>
<sequence length="160" mass="18359">MLCDPNLKPSTIPIDTKSSDLELFLDYMTKYPPPLVSSWSMVESLFSLADKYGRPIVHERLKFRLGLVAMNAPWEVFCFASHENDSDLARKALEKMVEDSSRNQMILTDISAKDKLEPTTPYLVGLLDQLGSNRTATWNSRSRRNDVNWEHMAKHFAPRL</sequence>
<name>A0A1B9IEL1_9TREE</name>
<reference evidence="2" key="2">
    <citation type="submission" date="2013-12" db="EMBL/GenBank/DDBJ databases">
        <title>Evolution of pathogenesis and genome organization in the Tremellales.</title>
        <authorList>
            <person name="Cuomo C."/>
            <person name="Litvintseva A."/>
            <person name="Heitman J."/>
            <person name="Chen Y."/>
            <person name="Sun S."/>
            <person name="Springer D."/>
            <person name="Dromer F."/>
            <person name="Young S."/>
            <person name="Zeng Q."/>
            <person name="Chapman S."/>
            <person name="Gujja S."/>
            <person name="Saif S."/>
            <person name="Birren B."/>
        </authorList>
    </citation>
    <scope>NUCLEOTIDE SEQUENCE [LARGE SCALE GENOMIC DNA]</scope>
    <source>
        <strain evidence="2">CBS 10435</strain>
    </source>
</reference>
<protein>
    <submittedName>
        <fullName evidence="1">Uncharacterized protein</fullName>
    </submittedName>
</protein>
<dbReference type="OrthoDB" id="2561691at2759"/>
<reference evidence="1 2" key="1">
    <citation type="submission" date="2013-07" db="EMBL/GenBank/DDBJ databases">
        <title>The Genome Sequence of Kwoniella mangroviensis CBS10435.</title>
        <authorList>
            <consortium name="The Broad Institute Genome Sequencing Platform"/>
            <person name="Cuomo C."/>
            <person name="Litvintseva A."/>
            <person name="Chen Y."/>
            <person name="Heitman J."/>
            <person name="Sun S."/>
            <person name="Springer D."/>
            <person name="Dromer F."/>
            <person name="Young S.K."/>
            <person name="Zeng Q."/>
            <person name="Gargeya S."/>
            <person name="Fitzgerald M."/>
            <person name="Abouelleil A."/>
            <person name="Alvarado L."/>
            <person name="Berlin A.M."/>
            <person name="Chapman S.B."/>
            <person name="Dewar J."/>
            <person name="Goldberg J."/>
            <person name="Griggs A."/>
            <person name="Gujja S."/>
            <person name="Hansen M."/>
            <person name="Howarth C."/>
            <person name="Imamovic A."/>
            <person name="Larimer J."/>
            <person name="McCowan C."/>
            <person name="Murphy C."/>
            <person name="Pearson M."/>
            <person name="Priest M."/>
            <person name="Roberts A."/>
            <person name="Saif S."/>
            <person name="Shea T."/>
            <person name="Sykes S."/>
            <person name="Wortman J."/>
            <person name="Nusbaum C."/>
            <person name="Birren B."/>
        </authorList>
    </citation>
    <scope>NUCLEOTIDE SEQUENCE [LARGE SCALE GENOMIC DNA]</scope>
    <source>
        <strain evidence="1 2">CBS 10435</strain>
    </source>
</reference>
<keyword evidence="2" id="KW-1185">Reference proteome</keyword>
<dbReference type="STRING" id="1331196.A0A1B9IEL1"/>
<gene>
    <name evidence="1" type="ORF">L486_08517</name>
</gene>
<accession>A0A1B9IEL1</accession>
<proteinExistence type="predicted"/>
<dbReference type="AlphaFoldDB" id="A0A1B9IEL1"/>
<organism evidence="1 2">
    <name type="scientific">Kwoniella mangroviensis CBS 10435</name>
    <dbReference type="NCBI Taxonomy" id="1331196"/>
    <lineage>
        <taxon>Eukaryota</taxon>
        <taxon>Fungi</taxon>
        <taxon>Dikarya</taxon>
        <taxon>Basidiomycota</taxon>
        <taxon>Agaricomycotina</taxon>
        <taxon>Tremellomycetes</taxon>
        <taxon>Tremellales</taxon>
        <taxon>Cryptococcaceae</taxon>
        <taxon>Kwoniella</taxon>
    </lineage>
</organism>
<evidence type="ECO:0000313" key="2">
    <source>
        <dbReference type="Proteomes" id="UP000092583"/>
    </source>
</evidence>
<dbReference type="EMBL" id="KV700099">
    <property type="protein sequence ID" value="OCF53983.1"/>
    <property type="molecule type" value="Genomic_DNA"/>
</dbReference>
<evidence type="ECO:0000313" key="1">
    <source>
        <dbReference type="EMBL" id="OCF53983.1"/>
    </source>
</evidence>